<accession>X0TPL3</accession>
<comment type="caution">
    <text evidence="2">The sequence shown here is derived from an EMBL/GenBank/DDBJ whole genome shotgun (WGS) entry which is preliminary data.</text>
</comment>
<protein>
    <submittedName>
        <fullName evidence="2">Uncharacterized protein</fullName>
    </submittedName>
</protein>
<dbReference type="AlphaFoldDB" id="X0TPL3"/>
<feature type="non-terminal residue" evidence="2">
    <location>
        <position position="1"/>
    </location>
</feature>
<proteinExistence type="predicted"/>
<feature type="non-terminal residue" evidence="2">
    <location>
        <position position="320"/>
    </location>
</feature>
<feature type="region of interest" description="Disordered" evidence="1">
    <location>
        <begin position="298"/>
        <end position="320"/>
    </location>
</feature>
<dbReference type="EMBL" id="BARS01010129">
    <property type="protein sequence ID" value="GAF90087.1"/>
    <property type="molecule type" value="Genomic_DNA"/>
</dbReference>
<sequence length="320" mass="33705">RLNESIVKPGGGEAGQAMMLQAFGFGKPGGGSSYYEAKKRQQEGATPENVKAMFGEFGKQKGGGEAQILALETVTGLGITQLEELREVVQTMSGPGREAKLKEILDKAAPPEVKAAKGIADLGDMAKQQAIVTNHALTVGKQVAASVMAMQLAMNELVVTILPQAVDLLKIVAALLRKVANVASGGMDGTDKDWRVFGVARKSMPDGDIATNYTGKTVGKYDPIQLRGGDRFNEEERKAINTVIKQTMPAAFNEAFNNPKEATDLSITDAFMPGGLLEGKMDAQIAIQREQLIATQQANAANAAGNKTPLPANSAPPGIA</sequence>
<evidence type="ECO:0000256" key="1">
    <source>
        <dbReference type="SAM" id="MobiDB-lite"/>
    </source>
</evidence>
<reference evidence="2" key="1">
    <citation type="journal article" date="2014" name="Front. Microbiol.">
        <title>High frequency of phylogenetically diverse reductive dehalogenase-homologous genes in deep subseafloor sedimentary metagenomes.</title>
        <authorList>
            <person name="Kawai M."/>
            <person name="Futagami T."/>
            <person name="Toyoda A."/>
            <person name="Takaki Y."/>
            <person name="Nishi S."/>
            <person name="Hori S."/>
            <person name="Arai W."/>
            <person name="Tsubouchi T."/>
            <person name="Morono Y."/>
            <person name="Uchiyama I."/>
            <person name="Ito T."/>
            <person name="Fujiyama A."/>
            <person name="Inagaki F."/>
            <person name="Takami H."/>
        </authorList>
    </citation>
    <scope>NUCLEOTIDE SEQUENCE</scope>
    <source>
        <strain evidence="2">Expedition CK06-06</strain>
    </source>
</reference>
<gene>
    <name evidence="2" type="ORF">S01H1_18870</name>
</gene>
<organism evidence="2">
    <name type="scientific">marine sediment metagenome</name>
    <dbReference type="NCBI Taxonomy" id="412755"/>
    <lineage>
        <taxon>unclassified sequences</taxon>
        <taxon>metagenomes</taxon>
        <taxon>ecological metagenomes</taxon>
    </lineage>
</organism>
<name>X0TPL3_9ZZZZ</name>
<evidence type="ECO:0000313" key="2">
    <source>
        <dbReference type="EMBL" id="GAF90087.1"/>
    </source>
</evidence>